<dbReference type="Pfam" id="PF08031">
    <property type="entry name" value="BBE"/>
    <property type="match status" value="1"/>
</dbReference>
<dbReference type="PANTHER" id="PTHR13878:SF91">
    <property type="entry name" value="FAD BINDING DOMAIN PROTEIN (AFU_ORTHOLOGUE AFUA_6G12070)-RELATED"/>
    <property type="match status" value="1"/>
</dbReference>
<evidence type="ECO:0000256" key="3">
    <source>
        <dbReference type="SAM" id="SignalP"/>
    </source>
</evidence>
<dbReference type="PANTHER" id="PTHR13878">
    <property type="entry name" value="GULONOLACTONE OXIDASE"/>
    <property type="match status" value="1"/>
</dbReference>
<name>A0A8H4VNN3_9AGAR</name>
<gene>
    <name evidence="5" type="ORF">D9613_008320</name>
</gene>
<keyword evidence="2" id="KW-0560">Oxidoreductase</keyword>
<evidence type="ECO:0000313" key="5">
    <source>
        <dbReference type="EMBL" id="KAF4616648.1"/>
    </source>
</evidence>
<evidence type="ECO:0000259" key="4">
    <source>
        <dbReference type="PROSITE" id="PS51387"/>
    </source>
</evidence>
<keyword evidence="6" id="KW-1185">Reference proteome</keyword>
<dbReference type="InterPro" id="IPR016169">
    <property type="entry name" value="FAD-bd_PCMH_sub2"/>
</dbReference>
<dbReference type="GO" id="GO:0071949">
    <property type="term" value="F:FAD binding"/>
    <property type="evidence" value="ECO:0007669"/>
    <property type="project" value="InterPro"/>
</dbReference>
<comment type="similarity">
    <text evidence="1">Belongs to the oxygen-dependent FAD-linked oxidoreductase family.</text>
</comment>
<evidence type="ECO:0000313" key="6">
    <source>
        <dbReference type="Proteomes" id="UP000521872"/>
    </source>
</evidence>
<accession>A0A8H4VNN3</accession>
<dbReference type="Gene3D" id="3.40.462.20">
    <property type="match status" value="1"/>
</dbReference>
<comment type="caution">
    <text evidence="5">The sequence shown here is derived from an EMBL/GenBank/DDBJ whole genome shotgun (WGS) entry which is preliminary data.</text>
</comment>
<proteinExistence type="inferred from homology"/>
<feature type="signal peptide" evidence="3">
    <location>
        <begin position="1"/>
        <end position="31"/>
    </location>
</feature>
<dbReference type="SUPFAM" id="SSF56176">
    <property type="entry name" value="FAD-binding/transporter-associated domain-like"/>
    <property type="match status" value="1"/>
</dbReference>
<keyword evidence="3" id="KW-0732">Signal</keyword>
<feature type="domain" description="FAD-binding PCMH-type" evidence="4">
    <location>
        <begin position="132"/>
        <end position="318"/>
    </location>
</feature>
<dbReference type="PROSITE" id="PS51387">
    <property type="entry name" value="FAD_PCMH"/>
    <property type="match status" value="1"/>
</dbReference>
<dbReference type="EMBL" id="JAACJL010000031">
    <property type="protein sequence ID" value="KAF4616648.1"/>
    <property type="molecule type" value="Genomic_DNA"/>
</dbReference>
<dbReference type="Proteomes" id="UP000521872">
    <property type="component" value="Unassembled WGS sequence"/>
</dbReference>
<protein>
    <recommendedName>
        <fullName evidence="4">FAD-binding PCMH-type domain-containing protein</fullName>
    </recommendedName>
</protein>
<dbReference type="AlphaFoldDB" id="A0A8H4VNN3"/>
<dbReference type="GO" id="GO:0016491">
    <property type="term" value="F:oxidoreductase activity"/>
    <property type="evidence" value="ECO:0007669"/>
    <property type="project" value="UniProtKB-KW"/>
</dbReference>
<dbReference type="Pfam" id="PF01565">
    <property type="entry name" value="FAD_binding_4"/>
    <property type="match status" value="1"/>
</dbReference>
<feature type="chain" id="PRO_5034030795" description="FAD-binding PCMH-type domain-containing protein" evidence="3">
    <location>
        <begin position="32"/>
        <end position="587"/>
    </location>
</feature>
<dbReference type="InterPro" id="IPR016166">
    <property type="entry name" value="FAD-bd_PCMH"/>
</dbReference>
<dbReference type="InterPro" id="IPR050432">
    <property type="entry name" value="FAD-linked_Oxidoreductases_BP"/>
</dbReference>
<dbReference type="Gene3D" id="3.30.465.10">
    <property type="match status" value="1"/>
</dbReference>
<evidence type="ECO:0000256" key="2">
    <source>
        <dbReference type="ARBA" id="ARBA00023002"/>
    </source>
</evidence>
<organism evidence="5 6">
    <name type="scientific">Agrocybe pediades</name>
    <dbReference type="NCBI Taxonomy" id="84607"/>
    <lineage>
        <taxon>Eukaryota</taxon>
        <taxon>Fungi</taxon>
        <taxon>Dikarya</taxon>
        <taxon>Basidiomycota</taxon>
        <taxon>Agaricomycotina</taxon>
        <taxon>Agaricomycetes</taxon>
        <taxon>Agaricomycetidae</taxon>
        <taxon>Agaricales</taxon>
        <taxon>Agaricineae</taxon>
        <taxon>Strophariaceae</taxon>
        <taxon>Agrocybe</taxon>
    </lineage>
</organism>
<dbReference type="InterPro" id="IPR036318">
    <property type="entry name" value="FAD-bd_PCMH-like_sf"/>
</dbReference>
<sequence>MVILTSSQPMLWLRQHLVLPFLLYTSLLGGAEQPKCRCLYGDPCWPTQNEFTNLANQLSQPLLRPVPPPSACYPTNMPSGNCSEVVAHYTDGNWRADQPGAMQNTNFESFVFLNGTIDACYLNVSLNIPCEQGNVPPVSVDVRSAEDVQAAVVFAKRHNLRLVVKNTGHDYLGRSAGRGAFMIWTHHLKNMSYDASFTPSGAPRRHSAVEVVTLGAGVQWHEAYTFVSQQNRTIVGGISQGGSVGAAGGWVMGAGHSAFSPTFGLGVDNVVQFTLVLADGTYVTANAFQNVDLFWALRGGGGGTYGVVISTTYRVHPAFSVGLAAISTNFPSYAAALAVVTEWTKLHPTISDAGWGGYTYINQVGQADFQMMFVSPNVSIEEATATFKPLFDIVGNATEGQAVAVVRSYPTFLDWYTAFFTLPGQSQVGGRVELASRLLPKAITMQDPEKVAKILLSLKAGVGINSVGGGAVSKVDPSSTGLNPSWRKALAEVYISETWEEGVSAATIAQARERLKQNTDVIDKLTTDSGSYLNEGSLYEKDFKKSYFGSHYVDLKGVKKKYDPTSLFVVASGVGSEYWDEELKCRL</sequence>
<reference evidence="5 6" key="1">
    <citation type="submission" date="2019-12" db="EMBL/GenBank/DDBJ databases">
        <authorList>
            <person name="Floudas D."/>
            <person name="Bentzer J."/>
            <person name="Ahren D."/>
            <person name="Johansson T."/>
            <person name="Persson P."/>
            <person name="Tunlid A."/>
        </authorList>
    </citation>
    <scope>NUCLEOTIDE SEQUENCE [LARGE SCALE GENOMIC DNA]</scope>
    <source>
        <strain evidence="5 6">CBS 102.39</strain>
    </source>
</reference>
<dbReference type="InterPro" id="IPR012951">
    <property type="entry name" value="BBE"/>
</dbReference>
<evidence type="ECO:0000256" key="1">
    <source>
        <dbReference type="ARBA" id="ARBA00005466"/>
    </source>
</evidence>
<dbReference type="InterPro" id="IPR006094">
    <property type="entry name" value="Oxid_FAD_bind_N"/>
</dbReference>